<dbReference type="RefSeq" id="WP_006322439.1">
    <property type="nucleotide sequence ID" value="NZ_BARH01000019.1"/>
</dbReference>
<dbReference type="AlphaFoldDB" id="R4G1R0"/>
<gene>
    <name evidence="1" type="ORF">KN10_2185</name>
</gene>
<proteinExistence type="predicted"/>
<dbReference type="SUPFAM" id="SSF53756">
    <property type="entry name" value="UDP-Glycosyltransferase/glycogen phosphorylase"/>
    <property type="match status" value="1"/>
</dbReference>
<sequence length="421" mass="49065">MKKVLYIAYFFPPVSGAGVQRSLKFSKYLQLYGWHPIIVTVKNSTYPLEDMSLLKDCMDNMEIVRVNSPLESIFRDGKVPKYLRPLLNYPDRHWGFALQAFLKARKYMKSVDAIITTSSPVSSHLAGYLLKTLYGVPWVADFRDPWTMNPFYKPYTRVHNWLDKKLEKAIIRKADFLIITTFDKEHHFVERPPDGKCLSIPNGYDEQDFININISRQKKGVFTIGYNGGLYDDVVTETFFKGFRQFINNYHLTPDHVKLSIYGYLRDPQVQEKWKDISEYVEFHGFIEHKASIQALYQTDVLLLLTRVGPHNSDYDNCIPGKTFEYLRSGQPILHVAQKECFVSNIIREFEQGVNAFQIEDVIEALNKLYTDWKAGQLINRVDPRILLFERRELTKQLADVLDHVTAYQHLGERKVTGEQV</sequence>
<name>R4G1R0_9BACL</name>
<dbReference type="Proteomes" id="UP000013057">
    <property type="component" value="Unassembled WGS sequence"/>
</dbReference>
<accession>R4G1R0</accession>
<comment type="caution">
    <text evidence="1">The sequence shown here is derived from an EMBL/GenBank/DDBJ whole genome shotgun (WGS) entry which is preliminary data.</text>
</comment>
<evidence type="ECO:0000313" key="2">
    <source>
        <dbReference type="Proteomes" id="UP000013057"/>
    </source>
</evidence>
<reference evidence="2" key="1">
    <citation type="journal article" date="2013" name="Genome">
        <title>Draft Genome Sequence of a Thermophilic Member of the Bacillaceae, Anoxybacillus flavithermus Strain Kn10, Isolated from the Kan-nawa Hot Spring in Japan.</title>
        <authorList>
            <person name="Matsutani M."/>
            <person name="Shirakihara Y."/>
            <person name="Imada K."/>
            <person name="Yakushi T."/>
            <person name="Matsushita K."/>
        </authorList>
    </citation>
    <scope>NUCLEOTIDE SEQUENCE [LARGE SCALE GENOMIC DNA]</scope>
    <source>
        <strain evidence="2">NBRC 109594</strain>
    </source>
</reference>
<organism evidence="1 2">
    <name type="scientific">Anoxybacillus flavithermus NBRC 109594</name>
    <dbReference type="NCBI Taxonomy" id="1315967"/>
    <lineage>
        <taxon>Bacteria</taxon>
        <taxon>Bacillati</taxon>
        <taxon>Bacillota</taxon>
        <taxon>Bacilli</taxon>
        <taxon>Bacillales</taxon>
        <taxon>Anoxybacillaceae</taxon>
        <taxon>Anoxybacillus</taxon>
    </lineage>
</organism>
<evidence type="ECO:0000313" key="1">
    <source>
        <dbReference type="EMBL" id="GAC91749.1"/>
    </source>
</evidence>
<dbReference type="Gene3D" id="3.40.50.2000">
    <property type="entry name" value="Glycogen Phosphorylase B"/>
    <property type="match status" value="2"/>
</dbReference>
<dbReference type="EMBL" id="BARH01000019">
    <property type="protein sequence ID" value="GAC91749.1"/>
    <property type="molecule type" value="Genomic_DNA"/>
</dbReference>
<protein>
    <submittedName>
        <fullName evidence="1">Tetratricopeptide repeat protein</fullName>
    </submittedName>
</protein>